<dbReference type="RefSeq" id="XP_075101808.1">
    <property type="nucleotide sequence ID" value="XM_075245707.1"/>
</dbReference>
<protein>
    <submittedName>
        <fullName evidence="2">Uncharacterized protein LOC142177236</fullName>
    </submittedName>
</protein>
<evidence type="ECO:0000313" key="2">
    <source>
        <dbReference type="RefSeq" id="XP_075101808.1"/>
    </source>
</evidence>
<dbReference type="Proteomes" id="UP000790787">
    <property type="component" value="Chromosome 23"/>
</dbReference>
<evidence type="ECO:0000313" key="1">
    <source>
        <dbReference type="Proteomes" id="UP000790787"/>
    </source>
</evidence>
<reference evidence="2" key="2">
    <citation type="submission" date="2025-08" db="UniProtKB">
        <authorList>
            <consortium name="RefSeq"/>
        </authorList>
    </citation>
    <scope>IDENTIFICATION</scope>
    <source>
        <tissue evidence="2">Leaf</tissue>
    </source>
</reference>
<organism evidence="1 2">
    <name type="scientific">Nicotiana tabacum</name>
    <name type="common">Common tobacco</name>
    <dbReference type="NCBI Taxonomy" id="4097"/>
    <lineage>
        <taxon>Eukaryota</taxon>
        <taxon>Viridiplantae</taxon>
        <taxon>Streptophyta</taxon>
        <taxon>Embryophyta</taxon>
        <taxon>Tracheophyta</taxon>
        <taxon>Spermatophyta</taxon>
        <taxon>Magnoliopsida</taxon>
        <taxon>eudicotyledons</taxon>
        <taxon>Gunneridae</taxon>
        <taxon>Pentapetalae</taxon>
        <taxon>asterids</taxon>
        <taxon>lamiids</taxon>
        <taxon>Solanales</taxon>
        <taxon>Solanaceae</taxon>
        <taxon>Nicotianoideae</taxon>
        <taxon>Nicotianeae</taxon>
        <taxon>Nicotiana</taxon>
    </lineage>
</organism>
<reference evidence="1" key="1">
    <citation type="journal article" date="2014" name="Nat. Commun.">
        <title>The tobacco genome sequence and its comparison with those of tomato and potato.</title>
        <authorList>
            <person name="Sierro N."/>
            <person name="Battey J.N."/>
            <person name="Ouadi S."/>
            <person name="Bakaher N."/>
            <person name="Bovet L."/>
            <person name="Willig A."/>
            <person name="Goepfert S."/>
            <person name="Peitsch M.C."/>
            <person name="Ivanov N.V."/>
        </authorList>
    </citation>
    <scope>NUCLEOTIDE SEQUENCE [LARGE SCALE GENOMIC DNA]</scope>
</reference>
<proteinExistence type="predicted"/>
<accession>A0AC58TX44</accession>
<sequence length="332" mass="38302">METNTRGQEGMIFSKPQELTGSWSLQNESFRSIKQLASPGVILDHKPLLLESGEWDSTTSYFKFENMWLQREGFIDMVKGWWQNYTISGNPDFVLIQKLRSLKKDISKWNKEVYGMLDTKISMALDEFLALEQATESRAPAQAEKQRFLTLRMELEEIAKAEEISWRLSEKESELLEKGFEEDEVYAIIQSCAPDKAPGLDGFTMSFFQKSWDFIKPEIMATLNYFHQHCYIERSCNASFIALIPKKKGSIELMEYIPISLIGSVYKIVAKVLAERLKKVIGKLVSSHQNAFIKHRHITDAALIANKCWTGGLKLTHMVLCVNWIYKRHLIN</sequence>
<gene>
    <name evidence="2" type="primary">LOC142177236</name>
</gene>
<name>A0AC58TX44_TOBAC</name>
<keyword evidence="1" id="KW-1185">Reference proteome</keyword>